<proteinExistence type="predicted"/>
<organism evidence="7 8">
    <name type="scientific">Pseudoxanthomonas spadix (strain BD-a59)</name>
    <dbReference type="NCBI Taxonomy" id="1045855"/>
    <lineage>
        <taxon>Bacteria</taxon>
        <taxon>Pseudomonadati</taxon>
        <taxon>Pseudomonadota</taxon>
        <taxon>Gammaproteobacteria</taxon>
        <taxon>Lysobacterales</taxon>
        <taxon>Lysobacteraceae</taxon>
        <taxon>Pseudoxanthomonas</taxon>
    </lineage>
</organism>
<dbReference type="SUPFAM" id="SSF53335">
    <property type="entry name" value="S-adenosyl-L-methionine-dependent methyltransferases"/>
    <property type="match status" value="1"/>
</dbReference>
<dbReference type="AlphaFoldDB" id="G7UVH5"/>
<keyword evidence="8" id="KW-1185">Reference proteome</keyword>
<evidence type="ECO:0000256" key="4">
    <source>
        <dbReference type="ARBA" id="ARBA00022679"/>
    </source>
</evidence>
<dbReference type="CDD" id="cd02440">
    <property type="entry name" value="AdoMet_MTases"/>
    <property type="match status" value="1"/>
</dbReference>
<dbReference type="GO" id="GO:0008757">
    <property type="term" value="F:S-adenosylmethionine-dependent methyltransferase activity"/>
    <property type="evidence" value="ECO:0007669"/>
    <property type="project" value="InterPro"/>
</dbReference>
<sequence>MLPHSRIARLDPGFGGHPVASSDLPLEALVHALRSGAIAGADGDALFLRARPGAALRTLQGLRLRCEQSFRPAFDALHRQGYEVELQCDATAQSPLVLALPPRQKEETRALLARMVAHCAPGGRIVASVANDEGARSVEKDLAQLTGLGGSIAKHHCRVFWSPPLDGQHDAQLAAQWAQLDRVRPILDGRFKSRPGVFAWDRVDAASQLLVGALPTTLRGAAADLGAGWGFLSDALLNRCAGISSLDLYEAEARALELARENLAAHAPRVALAFHWHDVVAGLGKRFDVIVSNPPFHALSRGERPDIGRRFIETAAASLNRNGQLWLVANKHLPYEAALDSRFAEVRAVAEGGGFKVIAATGARA</sequence>
<evidence type="ECO:0000259" key="6">
    <source>
        <dbReference type="Pfam" id="PF05175"/>
    </source>
</evidence>
<keyword evidence="4" id="KW-0808">Transferase</keyword>
<feature type="domain" description="Methyltransferase small" evidence="6">
    <location>
        <begin position="190"/>
        <end position="358"/>
    </location>
</feature>
<dbReference type="HOGENOM" id="CLU_049581_1_0_6"/>
<dbReference type="eggNOG" id="COG2813">
    <property type="taxonomic scope" value="Bacteria"/>
</dbReference>
<dbReference type="GO" id="GO:0003676">
    <property type="term" value="F:nucleic acid binding"/>
    <property type="evidence" value="ECO:0007669"/>
    <property type="project" value="InterPro"/>
</dbReference>
<dbReference type="GO" id="GO:0008170">
    <property type="term" value="F:N-methyltransferase activity"/>
    <property type="evidence" value="ECO:0007669"/>
    <property type="project" value="UniProtKB-ARBA"/>
</dbReference>
<dbReference type="InterPro" id="IPR002052">
    <property type="entry name" value="DNA_methylase_N6_adenine_CS"/>
</dbReference>
<dbReference type="Proteomes" id="UP000005870">
    <property type="component" value="Chromosome"/>
</dbReference>
<dbReference type="Gene3D" id="3.40.50.150">
    <property type="entry name" value="Vaccinia Virus protein VP39"/>
    <property type="match status" value="2"/>
</dbReference>
<accession>G7UVH5</accession>
<keyword evidence="1" id="KW-0963">Cytoplasm</keyword>
<dbReference type="PROSITE" id="PS00092">
    <property type="entry name" value="N6_MTASE"/>
    <property type="match status" value="1"/>
</dbReference>
<reference evidence="7 8" key="1">
    <citation type="journal article" date="2012" name="J. Bacteriol.">
        <title>Complete Genome Sequence of the BTEX-Degrading Bacterium Pseudoxanthomonas spadix BD-a59.</title>
        <authorList>
            <person name="Lee S.H."/>
            <person name="Jin H.M."/>
            <person name="Lee H.J."/>
            <person name="Kim J.M."/>
            <person name="Jeon C.O."/>
        </authorList>
    </citation>
    <scope>NUCLEOTIDE SEQUENCE [LARGE SCALE GENOMIC DNA]</scope>
    <source>
        <strain evidence="7 8">BD-a59</strain>
    </source>
</reference>
<dbReference type="GO" id="GO:0006364">
    <property type="term" value="P:rRNA processing"/>
    <property type="evidence" value="ECO:0007669"/>
    <property type="project" value="UniProtKB-KW"/>
</dbReference>
<dbReference type="OrthoDB" id="9816072at2"/>
<dbReference type="RefSeq" id="WP_014161809.1">
    <property type="nucleotide sequence ID" value="NC_016147.2"/>
</dbReference>
<evidence type="ECO:0000256" key="2">
    <source>
        <dbReference type="ARBA" id="ARBA00022552"/>
    </source>
</evidence>
<keyword evidence="5" id="KW-0949">S-adenosyl-L-methionine</keyword>
<dbReference type="STRING" id="1045855.DSC_14960"/>
<evidence type="ECO:0000313" key="8">
    <source>
        <dbReference type="Proteomes" id="UP000005870"/>
    </source>
</evidence>
<dbReference type="InterPro" id="IPR046977">
    <property type="entry name" value="RsmC/RlmG"/>
</dbReference>
<protein>
    <submittedName>
        <fullName evidence="7">Ribosomal RNA small subunit methyltransferase C</fullName>
    </submittedName>
</protein>
<keyword evidence="3 7" id="KW-0489">Methyltransferase</keyword>
<dbReference type="InterPro" id="IPR007848">
    <property type="entry name" value="Small_mtfrase_dom"/>
</dbReference>
<evidence type="ECO:0000256" key="3">
    <source>
        <dbReference type="ARBA" id="ARBA00022603"/>
    </source>
</evidence>
<keyword evidence="2" id="KW-0698">rRNA processing</keyword>
<evidence type="ECO:0000313" key="7">
    <source>
        <dbReference type="EMBL" id="AER57636.1"/>
    </source>
</evidence>
<dbReference type="PANTHER" id="PTHR47816">
    <property type="entry name" value="RIBOSOMAL RNA SMALL SUBUNIT METHYLTRANSFERASE C"/>
    <property type="match status" value="1"/>
</dbReference>
<dbReference type="PANTHER" id="PTHR47816:SF4">
    <property type="entry name" value="RIBOSOMAL RNA SMALL SUBUNIT METHYLTRANSFERASE C"/>
    <property type="match status" value="1"/>
</dbReference>
<dbReference type="KEGG" id="psd:DSC_14960"/>
<evidence type="ECO:0000256" key="1">
    <source>
        <dbReference type="ARBA" id="ARBA00022490"/>
    </source>
</evidence>
<gene>
    <name evidence="7" type="ordered locus">DSC_14960</name>
</gene>
<dbReference type="Pfam" id="PF05175">
    <property type="entry name" value="MTS"/>
    <property type="match status" value="1"/>
</dbReference>
<dbReference type="EMBL" id="CP003093">
    <property type="protein sequence ID" value="AER57636.1"/>
    <property type="molecule type" value="Genomic_DNA"/>
</dbReference>
<evidence type="ECO:0000256" key="5">
    <source>
        <dbReference type="ARBA" id="ARBA00022691"/>
    </source>
</evidence>
<dbReference type="GO" id="GO:0032259">
    <property type="term" value="P:methylation"/>
    <property type="evidence" value="ECO:0007669"/>
    <property type="project" value="UniProtKB-KW"/>
</dbReference>
<name>G7UVH5_PSEUP</name>
<dbReference type="InterPro" id="IPR029063">
    <property type="entry name" value="SAM-dependent_MTases_sf"/>
</dbReference>